<feature type="compositionally biased region" description="Polar residues" evidence="1">
    <location>
        <begin position="1"/>
        <end position="18"/>
    </location>
</feature>
<proteinExistence type="predicted"/>
<reference evidence="2 3" key="1">
    <citation type="submission" date="2014-04" db="EMBL/GenBank/DDBJ databases">
        <authorList>
            <consortium name="DOE Joint Genome Institute"/>
            <person name="Kuo A."/>
            <person name="Girlanda M."/>
            <person name="Perotto S."/>
            <person name="Kohler A."/>
            <person name="Nagy L.G."/>
            <person name="Floudas D."/>
            <person name="Copeland A."/>
            <person name="Barry K.W."/>
            <person name="Cichocki N."/>
            <person name="Veneault-Fourrey C."/>
            <person name="LaButti K."/>
            <person name="Lindquist E.A."/>
            <person name="Lipzen A."/>
            <person name="Lundell T."/>
            <person name="Morin E."/>
            <person name="Murat C."/>
            <person name="Sun H."/>
            <person name="Tunlid A."/>
            <person name="Henrissat B."/>
            <person name="Grigoriev I.V."/>
            <person name="Hibbett D.S."/>
            <person name="Martin F."/>
            <person name="Nordberg H.P."/>
            <person name="Cantor M.N."/>
            <person name="Hua S.X."/>
        </authorList>
    </citation>
    <scope>NUCLEOTIDE SEQUENCE [LARGE SCALE GENOMIC DNA]</scope>
    <source>
        <strain evidence="2 3">MUT 4182</strain>
    </source>
</reference>
<feature type="region of interest" description="Disordered" evidence="1">
    <location>
        <begin position="66"/>
        <end position="93"/>
    </location>
</feature>
<gene>
    <name evidence="2" type="ORF">M407DRAFT_35053</name>
</gene>
<name>A0A0C3L0Y9_9AGAM</name>
<dbReference type="HOGENOM" id="CLU_2401284_0_0_1"/>
<accession>A0A0C3L0Y9</accession>
<organism evidence="2 3">
    <name type="scientific">Tulasnella calospora MUT 4182</name>
    <dbReference type="NCBI Taxonomy" id="1051891"/>
    <lineage>
        <taxon>Eukaryota</taxon>
        <taxon>Fungi</taxon>
        <taxon>Dikarya</taxon>
        <taxon>Basidiomycota</taxon>
        <taxon>Agaricomycotina</taxon>
        <taxon>Agaricomycetes</taxon>
        <taxon>Cantharellales</taxon>
        <taxon>Tulasnellaceae</taxon>
        <taxon>Tulasnella</taxon>
    </lineage>
</organism>
<reference evidence="3" key="2">
    <citation type="submission" date="2015-01" db="EMBL/GenBank/DDBJ databases">
        <title>Evolutionary Origins and Diversification of the Mycorrhizal Mutualists.</title>
        <authorList>
            <consortium name="DOE Joint Genome Institute"/>
            <consortium name="Mycorrhizal Genomics Consortium"/>
            <person name="Kohler A."/>
            <person name="Kuo A."/>
            <person name="Nagy L.G."/>
            <person name="Floudas D."/>
            <person name="Copeland A."/>
            <person name="Barry K.W."/>
            <person name="Cichocki N."/>
            <person name="Veneault-Fourrey C."/>
            <person name="LaButti K."/>
            <person name="Lindquist E.A."/>
            <person name="Lipzen A."/>
            <person name="Lundell T."/>
            <person name="Morin E."/>
            <person name="Murat C."/>
            <person name="Riley R."/>
            <person name="Ohm R."/>
            <person name="Sun H."/>
            <person name="Tunlid A."/>
            <person name="Henrissat B."/>
            <person name="Grigoriev I.V."/>
            <person name="Hibbett D.S."/>
            <person name="Martin F."/>
        </authorList>
    </citation>
    <scope>NUCLEOTIDE SEQUENCE [LARGE SCALE GENOMIC DNA]</scope>
    <source>
        <strain evidence="3">MUT 4182</strain>
    </source>
</reference>
<dbReference type="EMBL" id="KN824140">
    <property type="protein sequence ID" value="KIO15382.1"/>
    <property type="molecule type" value="Genomic_DNA"/>
</dbReference>
<evidence type="ECO:0000313" key="2">
    <source>
        <dbReference type="EMBL" id="KIO15382.1"/>
    </source>
</evidence>
<dbReference type="AlphaFoldDB" id="A0A0C3L0Y9"/>
<sequence>MYVLSIGSNGSTPGSSLTSHDKLPGSTVLVYFGLTYYNFKSTGPVTFTSDIVDIHIIEPAEEINDPRKRRNEGIETGPMFPSPKKCRFNENVE</sequence>
<evidence type="ECO:0000256" key="1">
    <source>
        <dbReference type="SAM" id="MobiDB-lite"/>
    </source>
</evidence>
<evidence type="ECO:0000313" key="3">
    <source>
        <dbReference type="Proteomes" id="UP000054248"/>
    </source>
</evidence>
<feature type="region of interest" description="Disordered" evidence="1">
    <location>
        <begin position="1"/>
        <end position="23"/>
    </location>
</feature>
<keyword evidence="3" id="KW-1185">Reference proteome</keyword>
<protein>
    <submittedName>
        <fullName evidence="2">Uncharacterized protein</fullName>
    </submittedName>
</protein>
<dbReference type="Proteomes" id="UP000054248">
    <property type="component" value="Unassembled WGS sequence"/>
</dbReference>